<accession>A0A9W5VX60</accession>
<keyword evidence="1" id="KW-0175">Coiled coil</keyword>
<proteinExistence type="predicted"/>
<feature type="compositionally biased region" description="Basic and acidic residues" evidence="2">
    <location>
        <begin position="45"/>
        <end position="59"/>
    </location>
</feature>
<evidence type="ECO:0000256" key="1">
    <source>
        <dbReference type="SAM" id="Coils"/>
    </source>
</evidence>
<name>A0A9W5VX60_9ACTO</name>
<feature type="coiled-coil region" evidence="1">
    <location>
        <begin position="668"/>
        <end position="721"/>
    </location>
</feature>
<gene>
    <name evidence="3" type="ORF">HMPREF9238_01431</name>
</gene>
<sequence length="1523" mass="166813">MLVVVVTFENPTDAEMKRPRRAYIFTSALLDSVEIVVSSFFSRPKSQDPDRSKKVRADEMALNEKPNDGFKNREHPAQDAASDAKTRKADVEAVAPSAREVDMRHAVAKWARELNEVTREFLENPERSTLDLTYAHPGGMAQLFALRTTPLSLLIREPSEAERARATVRSLMNQSRDVAAAHGVAPIHMAFGHAVWQSETGPRTSPMLLCPAEVKLDGAGEPTVRISNSLTVAPGLIEAAALRGLELDTASIENAARQTHGFTAAPAITRLRSALSGLLPGFRSDERMELSLFLHPASDLQTELQNADALLRSNFVLALAGNKRAASAIKKELSEPNPYDRDPWKEHGIGDQLPETLDLVESVVSGSNVMFDTRGGANPTPMLASIAADAAANGRKVLVVGANKHSGETFWRYMDESGLSHAVARIDSSGDEKSNLVTELERIFRDESPFIDRESIELMRTQLRRVRESLAEHTEELHRPVAEWGVSAYDALQVLTDLTSTRPGPRTKVRLPADTLTALAQDTDDQAKNALRTASAQGMFTKSDAHDAWFGAVISSPEQVSPVLEIVARLSTDSLPKLRVAMSTTAGQTGLHPASTFKEWEDQLLTLEGVREALDVFQPAIFERPIADMVIASASKQWRRDHGYPMKRRQRKYLVKSAKDMLRPGRYVEDLNEELRKVQRQRDVWRKHQAVDGWPKVPANLDELKQQAVSVREDLKLLDTHLATAHGPLQRLDIGELSLLIDRLHADPNGARELPERLEIMKTLHKFGLDALVKDLRERNVPDSLVDKELDLAWWASALGVMLTRVPSLGGFDPANLQSLIGELQQLDRQQVQSLAAVASDKIRRRRVDQMARYFEEEAQLRTSLGNGTLSPDTAATLYASSPLVRAMFPILLTVPVMVPQLLPLEQTIDLLVLEDVNHLPLAELVPLLARARQVVISADLTDPTPTVDALQQLTVTAQIHPEPVRVNEYVGRLFNRYRVAHTGVPVPVPRAGSKLTISYVDGRGMPAPDKAAVESSAAEVEAVTEIIIEHALLYPEKSLAVLTLNEVHAERIRENLDAMVSTSPALESFFEQERPDPFVIVTPNSNTDIMRDRAILSIGYAKTPHGRVLHDFGEISQAGGLELLARVLGCAGDEMNIVTAVHPAQFDKDRFSNDGPKLLLDLMTSAEVASGIPAEADDTAAESGSAGSDPLPVTQMGQTVDAGAANQESGAGGEAAGVFLDEQTASSSSAIQTQNGAQWPTFEAKPDQLLIDLADRLYSIGLTVIPNLGVEGALRVPLAIGHPEFPDELLVAILTDDDTYVAERSLRRRDRYWPELLEANGWKTRTELAMAVFIDPQKEADAIIDLVLDAVDERMAAKAQAEAEAIAEAALDAMSAELADADGDADADERGISFENEADAPSDSDPNSSDSNEEMLGTETVAQKLVRLQADRDIHGSAEETVWRPSGAERGRRPEIAVGLPLAAYSDDQLDEIAMWIMSDGVERSEDQVVNEIQSALGLTRRGAQVDAVLRNVARRISRDER</sequence>
<evidence type="ECO:0000313" key="4">
    <source>
        <dbReference type="Proteomes" id="UP000014387"/>
    </source>
</evidence>
<dbReference type="Proteomes" id="UP000014387">
    <property type="component" value="Unassembled WGS sequence"/>
</dbReference>
<feature type="compositionally biased region" description="Basic and acidic residues" evidence="2">
    <location>
        <begin position="65"/>
        <end position="91"/>
    </location>
</feature>
<evidence type="ECO:0008006" key="5">
    <source>
        <dbReference type="Google" id="ProtNLM"/>
    </source>
</evidence>
<evidence type="ECO:0000313" key="3">
    <source>
        <dbReference type="EMBL" id="EPD31653.1"/>
    </source>
</evidence>
<keyword evidence="4" id="KW-1185">Reference proteome</keyword>
<feature type="region of interest" description="Disordered" evidence="2">
    <location>
        <begin position="1177"/>
        <end position="1197"/>
    </location>
</feature>
<organism evidence="3 4">
    <name type="scientific">Gleimia europaea ACS-120-V-Col10b</name>
    <dbReference type="NCBI Taxonomy" id="883069"/>
    <lineage>
        <taxon>Bacteria</taxon>
        <taxon>Bacillati</taxon>
        <taxon>Actinomycetota</taxon>
        <taxon>Actinomycetes</taxon>
        <taxon>Actinomycetales</taxon>
        <taxon>Actinomycetaceae</taxon>
        <taxon>Gleimia</taxon>
    </lineage>
</organism>
<protein>
    <recommendedName>
        <fullName evidence="5">Prevent-host-death family protein</fullName>
    </recommendedName>
</protein>
<evidence type="ECO:0000256" key="2">
    <source>
        <dbReference type="SAM" id="MobiDB-lite"/>
    </source>
</evidence>
<feature type="region of interest" description="Disordered" evidence="2">
    <location>
        <begin position="1396"/>
        <end position="1415"/>
    </location>
</feature>
<feature type="region of interest" description="Disordered" evidence="2">
    <location>
        <begin position="43"/>
        <end position="96"/>
    </location>
</feature>
<dbReference type="EMBL" id="AGWN01000001">
    <property type="protein sequence ID" value="EPD31653.1"/>
    <property type="molecule type" value="Genomic_DNA"/>
</dbReference>
<comment type="caution">
    <text evidence="3">The sequence shown here is derived from an EMBL/GenBank/DDBJ whole genome shotgun (WGS) entry which is preliminary data.</text>
</comment>
<reference evidence="3 4" key="1">
    <citation type="submission" date="2013-05" db="EMBL/GenBank/DDBJ databases">
        <title>The Genome Sequence of Actinomyces europaeus ACS-120-V-COL10B.</title>
        <authorList>
            <consortium name="The Broad Institute Genomics Platform"/>
            <person name="Earl A."/>
            <person name="Ward D."/>
            <person name="Feldgarden M."/>
            <person name="Gevers D."/>
            <person name="Saerens B."/>
            <person name="Vaneechoutte M."/>
            <person name="Walker B."/>
            <person name="Young S."/>
            <person name="Zeng Q."/>
            <person name="Gargeya S."/>
            <person name="Fitzgerald M."/>
            <person name="Haas B."/>
            <person name="Abouelleil A."/>
            <person name="Allen A.W."/>
            <person name="Alvarado L."/>
            <person name="Arachchi H.M."/>
            <person name="Berlin A.M."/>
            <person name="Chapman S.B."/>
            <person name="Gainer-Dewar J."/>
            <person name="Goldberg J."/>
            <person name="Griggs A."/>
            <person name="Gujja S."/>
            <person name="Hansen M."/>
            <person name="Howarth C."/>
            <person name="Imamovic A."/>
            <person name="Ireland A."/>
            <person name="Larimer J."/>
            <person name="McCowan C."/>
            <person name="Murphy C."/>
            <person name="Pearson M."/>
            <person name="Poon T.W."/>
            <person name="Priest M."/>
            <person name="Roberts A."/>
            <person name="Saif S."/>
            <person name="Shea T."/>
            <person name="Sisk P."/>
            <person name="Sykes S."/>
            <person name="Wortman J."/>
            <person name="Nusbaum C."/>
            <person name="Birren B."/>
        </authorList>
    </citation>
    <scope>NUCLEOTIDE SEQUENCE [LARGE SCALE GENOMIC DNA]</scope>
    <source>
        <strain evidence="3 4">ACS-120-V-Col10b</strain>
    </source>
</reference>